<feature type="compositionally biased region" description="Polar residues" evidence="10">
    <location>
        <begin position="671"/>
        <end position="694"/>
    </location>
</feature>
<evidence type="ECO:0000313" key="14">
    <source>
        <dbReference type="Proteomes" id="UP001595872"/>
    </source>
</evidence>
<keyword evidence="6 13" id="KW-0418">Kinase</keyword>
<reference evidence="14" key="1">
    <citation type="journal article" date="2019" name="Int. J. Syst. Evol. Microbiol.">
        <title>The Global Catalogue of Microorganisms (GCM) 10K type strain sequencing project: providing services to taxonomists for standard genome sequencing and annotation.</title>
        <authorList>
            <consortium name="The Broad Institute Genomics Platform"/>
            <consortium name="The Broad Institute Genome Sequencing Center for Infectious Disease"/>
            <person name="Wu L."/>
            <person name="Ma J."/>
        </authorList>
    </citation>
    <scope>NUCLEOTIDE SEQUENCE [LARGE SCALE GENOMIC DNA]</scope>
    <source>
        <strain evidence="14">KLKA75</strain>
    </source>
</reference>
<evidence type="ECO:0000256" key="6">
    <source>
        <dbReference type="ARBA" id="ARBA00022777"/>
    </source>
</evidence>
<dbReference type="InterPro" id="IPR036890">
    <property type="entry name" value="HATPase_C_sf"/>
</dbReference>
<feature type="transmembrane region" description="Helical" evidence="11">
    <location>
        <begin position="113"/>
        <end position="132"/>
    </location>
</feature>
<feature type="domain" description="Signal transduction histidine kinase subgroup 3 dimerisation and phosphoacceptor" evidence="12">
    <location>
        <begin position="486"/>
        <end position="541"/>
    </location>
</feature>
<feature type="region of interest" description="Disordered" evidence="10">
    <location>
        <begin position="625"/>
        <end position="717"/>
    </location>
</feature>
<dbReference type="InterPro" id="IPR011712">
    <property type="entry name" value="Sig_transdc_His_kin_sub3_dim/P"/>
</dbReference>
<dbReference type="Gene3D" id="3.30.565.10">
    <property type="entry name" value="Histidine kinase-like ATPase, C-terminal domain"/>
    <property type="match status" value="1"/>
</dbReference>
<name>A0ABV9TW65_9ACTN</name>
<evidence type="ECO:0000256" key="11">
    <source>
        <dbReference type="SAM" id="Phobius"/>
    </source>
</evidence>
<feature type="coiled-coil region" evidence="9">
    <location>
        <begin position="513"/>
        <end position="540"/>
    </location>
</feature>
<proteinExistence type="predicted"/>
<evidence type="ECO:0000256" key="4">
    <source>
        <dbReference type="ARBA" id="ARBA00022679"/>
    </source>
</evidence>
<feature type="transmembrane region" description="Helical" evidence="11">
    <location>
        <begin position="20"/>
        <end position="36"/>
    </location>
</feature>
<gene>
    <name evidence="13" type="ORF">ACFPCY_13405</name>
</gene>
<keyword evidence="11" id="KW-1133">Transmembrane helix</keyword>
<evidence type="ECO:0000256" key="10">
    <source>
        <dbReference type="SAM" id="MobiDB-lite"/>
    </source>
</evidence>
<evidence type="ECO:0000256" key="9">
    <source>
        <dbReference type="SAM" id="Coils"/>
    </source>
</evidence>
<feature type="transmembrane region" description="Helical" evidence="11">
    <location>
        <begin position="74"/>
        <end position="97"/>
    </location>
</feature>
<keyword evidence="4" id="KW-0808">Transferase</keyword>
<keyword evidence="11" id="KW-0472">Membrane</keyword>
<feature type="compositionally biased region" description="Low complexity" evidence="10">
    <location>
        <begin position="220"/>
        <end position="236"/>
    </location>
</feature>
<protein>
    <recommendedName>
        <fullName evidence="2">histidine kinase</fullName>
        <ecNumber evidence="2">2.7.13.3</ecNumber>
    </recommendedName>
</protein>
<keyword evidence="14" id="KW-1185">Reference proteome</keyword>
<evidence type="ECO:0000259" key="12">
    <source>
        <dbReference type="Pfam" id="PF07730"/>
    </source>
</evidence>
<sequence>MIRKPRAADAEDLPFRMARGMLWTALVLLFVMRANFEAEAGGSGVAVALAAASYPPLIALLLPRWRSRRRVRYGLLGAVTALALLPFAVVGTDWGWLPWTVAAAVLCTLPQRIAWPVFVLVTAATFGGEALLGEPFDYCVRQAAACATDGLIVFSLYALAEMIHELHAARAEQARLALVRERLRLDGELRGDIDRELASITDRLHRALRAAPGNTTLKNTAPSTAPGAASGAAPDGASGGASGGGPGGEPGGAVGGAASGVPAGAAGSGSGGVLGDALAEVGAATEAARRTLAGVRATASRYRVAVEPAAAPAIGSPRLARAVLLAVIVLQAAKNLVYMASEPGGDVRWLVVAVPVVAGAMALLLVRRTAARWTAAWALLGPCVWALFAVSPSLAWLTYLWGFVMGGALVTFRPPRSWALAAGLLGMHVAFVYFSLPTMSLVTHIGNAVSDLILAWLFASLVRLADLVVVLERARHEVAGAVTAAERLRVARDLHDVLGFALSAVALRGELAARLLERDLDRAAAELTALVELVERSRAELGSITGGRIRLRLDRELDAAADVLTAARITVRTQGHAGPLAEDVDTALATVLRECVTNVLRHSEARTCTITVTRAGGTVRLHVANDGAGPARGEPGSGLAGLAERTGGRLTAGPGPGGRFEVTAEFATGPESATRTESATRSEFGTGPESATGTQPPPSEPAGLPRDADGVDAVAGV</sequence>
<feature type="transmembrane region" description="Helical" evidence="11">
    <location>
        <begin position="396"/>
        <end position="412"/>
    </location>
</feature>
<feature type="transmembrane region" description="Helical" evidence="11">
    <location>
        <begin position="419"/>
        <end position="436"/>
    </location>
</feature>
<dbReference type="SUPFAM" id="SSF55874">
    <property type="entry name" value="ATPase domain of HSP90 chaperone/DNA topoisomerase II/histidine kinase"/>
    <property type="match status" value="1"/>
</dbReference>
<dbReference type="RefSeq" id="WP_378254834.1">
    <property type="nucleotide sequence ID" value="NZ_JBHSIT010000003.1"/>
</dbReference>
<comment type="catalytic activity">
    <reaction evidence="1">
        <text>ATP + protein L-histidine = ADP + protein N-phospho-L-histidine.</text>
        <dbReference type="EC" id="2.7.13.3"/>
    </reaction>
</comment>
<feature type="compositionally biased region" description="Gly residues" evidence="10">
    <location>
        <begin position="237"/>
        <end position="256"/>
    </location>
</feature>
<keyword evidence="9" id="KW-0175">Coiled coil</keyword>
<evidence type="ECO:0000256" key="3">
    <source>
        <dbReference type="ARBA" id="ARBA00022553"/>
    </source>
</evidence>
<keyword evidence="7" id="KW-0067">ATP-binding</keyword>
<dbReference type="Proteomes" id="UP001595872">
    <property type="component" value="Unassembled WGS sequence"/>
</dbReference>
<keyword evidence="3" id="KW-0597">Phosphoprotein</keyword>
<dbReference type="CDD" id="cd16917">
    <property type="entry name" value="HATPase_UhpB-NarQ-NarX-like"/>
    <property type="match status" value="1"/>
</dbReference>
<evidence type="ECO:0000256" key="8">
    <source>
        <dbReference type="ARBA" id="ARBA00023012"/>
    </source>
</evidence>
<evidence type="ECO:0000256" key="7">
    <source>
        <dbReference type="ARBA" id="ARBA00022840"/>
    </source>
</evidence>
<accession>A0ABV9TW65</accession>
<feature type="transmembrane region" description="Helical" evidence="11">
    <location>
        <begin position="373"/>
        <end position="390"/>
    </location>
</feature>
<dbReference type="Gene3D" id="1.20.5.1930">
    <property type="match status" value="1"/>
</dbReference>
<dbReference type="EC" id="2.7.13.3" evidence="2"/>
<dbReference type="Pfam" id="PF07730">
    <property type="entry name" value="HisKA_3"/>
    <property type="match status" value="1"/>
</dbReference>
<dbReference type="InterPro" id="IPR050482">
    <property type="entry name" value="Sensor_HK_TwoCompSys"/>
</dbReference>
<feature type="transmembrane region" description="Helical" evidence="11">
    <location>
        <begin position="322"/>
        <end position="341"/>
    </location>
</feature>
<keyword evidence="8" id="KW-0902">Two-component regulatory system</keyword>
<dbReference type="EMBL" id="JBHSIT010000003">
    <property type="protein sequence ID" value="MFC4908327.1"/>
    <property type="molecule type" value="Genomic_DNA"/>
</dbReference>
<organism evidence="13 14">
    <name type="scientific">Actinomadura gamaensis</name>
    <dbReference type="NCBI Taxonomy" id="1763541"/>
    <lineage>
        <taxon>Bacteria</taxon>
        <taxon>Bacillati</taxon>
        <taxon>Actinomycetota</taxon>
        <taxon>Actinomycetes</taxon>
        <taxon>Streptosporangiales</taxon>
        <taxon>Thermomonosporaceae</taxon>
        <taxon>Actinomadura</taxon>
    </lineage>
</organism>
<keyword evidence="5" id="KW-0547">Nucleotide-binding</keyword>
<evidence type="ECO:0000256" key="5">
    <source>
        <dbReference type="ARBA" id="ARBA00022741"/>
    </source>
</evidence>
<feature type="transmembrane region" description="Helical" evidence="11">
    <location>
        <begin position="42"/>
        <end position="62"/>
    </location>
</feature>
<dbReference type="PANTHER" id="PTHR24421:SF10">
    <property type="entry name" value="NITRATE_NITRITE SENSOR PROTEIN NARQ"/>
    <property type="match status" value="1"/>
</dbReference>
<evidence type="ECO:0000313" key="13">
    <source>
        <dbReference type="EMBL" id="MFC4908327.1"/>
    </source>
</evidence>
<feature type="transmembrane region" description="Helical" evidence="11">
    <location>
        <begin position="448"/>
        <end position="471"/>
    </location>
</feature>
<dbReference type="PANTHER" id="PTHR24421">
    <property type="entry name" value="NITRATE/NITRITE SENSOR PROTEIN NARX-RELATED"/>
    <property type="match status" value="1"/>
</dbReference>
<evidence type="ECO:0000256" key="2">
    <source>
        <dbReference type="ARBA" id="ARBA00012438"/>
    </source>
</evidence>
<keyword evidence="11" id="KW-0812">Transmembrane</keyword>
<dbReference type="GO" id="GO:0016301">
    <property type="term" value="F:kinase activity"/>
    <property type="evidence" value="ECO:0007669"/>
    <property type="project" value="UniProtKB-KW"/>
</dbReference>
<feature type="region of interest" description="Disordered" evidence="10">
    <location>
        <begin position="211"/>
        <end position="256"/>
    </location>
</feature>
<feature type="transmembrane region" description="Helical" evidence="11">
    <location>
        <begin position="347"/>
        <end position="366"/>
    </location>
</feature>
<comment type="caution">
    <text evidence="13">The sequence shown here is derived from an EMBL/GenBank/DDBJ whole genome shotgun (WGS) entry which is preliminary data.</text>
</comment>
<evidence type="ECO:0000256" key="1">
    <source>
        <dbReference type="ARBA" id="ARBA00000085"/>
    </source>
</evidence>